<dbReference type="VEuPathDB" id="TrichDB:TVAG_351140"/>
<dbReference type="RefSeq" id="XP_001302603.1">
    <property type="nucleotide sequence ID" value="XM_001302602.1"/>
</dbReference>
<proteinExistence type="predicted"/>
<evidence type="ECO:0000313" key="2">
    <source>
        <dbReference type="Proteomes" id="UP000001542"/>
    </source>
</evidence>
<name>A2FZJ4_TRIV3</name>
<dbReference type="VEuPathDB" id="TrichDB:TVAGG3_0009890"/>
<organism evidence="1 2">
    <name type="scientific">Trichomonas vaginalis (strain ATCC PRA-98 / G3)</name>
    <dbReference type="NCBI Taxonomy" id="412133"/>
    <lineage>
        <taxon>Eukaryota</taxon>
        <taxon>Metamonada</taxon>
        <taxon>Parabasalia</taxon>
        <taxon>Trichomonadida</taxon>
        <taxon>Trichomonadidae</taxon>
        <taxon>Trichomonas</taxon>
    </lineage>
</organism>
<reference evidence="1" key="2">
    <citation type="journal article" date="2007" name="Science">
        <title>Draft genome sequence of the sexually transmitted pathogen Trichomonas vaginalis.</title>
        <authorList>
            <person name="Carlton J.M."/>
            <person name="Hirt R.P."/>
            <person name="Silva J.C."/>
            <person name="Delcher A.L."/>
            <person name="Schatz M."/>
            <person name="Zhao Q."/>
            <person name="Wortman J.R."/>
            <person name="Bidwell S.L."/>
            <person name="Alsmark U.C.M."/>
            <person name="Besteiro S."/>
            <person name="Sicheritz-Ponten T."/>
            <person name="Noel C.J."/>
            <person name="Dacks J.B."/>
            <person name="Foster P.G."/>
            <person name="Simillion C."/>
            <person name="Van de Peer Y."/>
            <person name="Miranda-Saavedra D."/>
            <person name="Barton G.J."/>
            <person name="Westrop G.D."/>
            <person name="Mueller S."/>
            <person name="Dessi D."/>
            <person name="Fiori P.L."/>
            <person name="Ren Q."/>
            <person name="Paulsen I."/>
            <person name="Zhang H."/>
            <person name="Bastida-Corcuera F.D."/>
            <person name="Simoes-Barbosa A."/>
            <person name="Brown M.T."/>
            <person name="Hayes R.D."/>
            <person name="Mukherjee M."/>
            <person name="Okumura C.Y."/>
            <person name="Schneider R."/>
            <person name="Smith A.J."/>
            <person name="Vanacova S."/>
            <person name="Villalvazo M."/>
            <person name="Haas B.J."/>
            <person name="Pertea M."/>
            <person name="Feldblyum T.V."/>
            <person name="Utterback T.R."/>
            <person name="Shu C.L."/>
            <person name="Osoegawa K."/>
            <person name="de Jong P.J."/>
            <person name="Hrdy I."/>
            <person name="Horvathova L."/>
            <person name="Zubacova Z."/>
            <person name="Dolezal P."/>
            <person name="Malik S.B."/>
            <person name="Logsdon J.M. Jr."/>
            <person name="Henze K."/>
            <person name="Gupta A."/>
            <person name="Wang C.C."/>
            <person name="Dunne R.L."/>
            <person name="Upcroft J.A."/>
            <person name="Upcroft P."/>
            <person name="White O."/>
            <person name="Salzberg S.L."/>
            <person name="Tang P."/>
            <person name="Chiu C.-H."/>
            <person name="Lee Y.-S."/>
            <person name="Embley T.M."/>
            <person name="Coombs G.H."/>
            <person name="Mottram J.C."/>
            <person name="Tachezy J."/>
            <person name="Fraser-Liggett C.M."/>
            <person name="Johnson P.J."/>
        </authorList>
    </citation>
    <scope>NUCLEOTIDE SEQUENCE [LARGE SCALE GENOMIC DNA]</scope>
    <source>
        <strain evidence="1">G3</strain>
    </source>
</reference>
<accession>A2FZJ4</accession>
<keyword evidence="2" id="KW-1185">Reference proteome</keyword>
<dbReference type="AlphaFoldDB" id="A2FZJ4"/>
<dbReference type="EMBL" id="DS114178">
    <property type="protein sequence ID" value="EAX89673.1"/>
    <property type="molecule type" value="Genomic_DNA"/>
</dbReference>
<gene>
    <name evidence="1" type="ORF">TVAG_351140</name>
</gene>
<dbReference type="KEGG" id="tva:4747343"/>
<dbReference type="Proteomes" id="UP000001542">
    <property type="component" value="Unassembled WGS sequence"/>
</dbReference>
<dbReference type="InParanoid" id="A2FZJ4"/>
<protein>
    <submittedName>
        <fullName evidence="1">Uncharacterized protein</fullName>
    </submittedName>
</protein>
<sequence>MNASESNIIADAIIRNMYIEFTKGNITPLHIISFNSRTLYESFVIILTSISNNSQISFQDQYIPVENLIFDYIIGNFPSRYISFQNEDKTNESFSVLTTGFLEETQTTHEKYKYILSLTDSENLPYELLSIYANLIPKFTPSSKQFKEIMLHLRMTIKCIIEISNSSSILMKLISFINSCQNSYIIIPLCSIYLTLIADFYYMEELYLSKFYETILNIFTKKEDKRRMTALLNHFSIFYCVTFMRSIISLEQFPNHLEMANENPVLFALKCIISNIDCMSQLHSFNKDFPFLFIKPNTRNKANSERFLLCFIDKFNQIADYLILPSFSRAFFQMANFVGYRIDCSFLSSHLLRRMIDHIKDGQLDNRYYSLVTSSDIMLSDMLSHGISKQLAMNFVQALFIATTDSDEEFFIKSFFLATKYFLEAKPFSFAIFHALISNFVRLPHKALSHDIYQYVDFIASCFQVIQSSSYKMPLNPYSSLIASIKMIIEKFRGKENIKVVDSMISQIFVSFFNSSEKLPFGVELITIFEKYLEGINELPEIPRTFLTIFPPFFNKVNETSEHLAAVYINCLVSIGNKEANFIFSCELLVDILFKIQEKTKFMPIILRFFDHQFSQDRDRQKRNEEYAFFINNYKKKCANINFDDDQDFLLVRGGDPYLWFRRRNGIIQISSSNITGSSKYCIDFESNCKLLPFDRKCCKKQADLLNESWGILTPAKPIGILVDMMNDFAHKEFQVADDIQLFAPSMKKIFSRNLKTTCKANILYVNSDKFDKAADVSKFSPDFISFLKSLGKVKFFEKSVEITCDESQEQHSSSFMDLSQ</sequence>
<evidence type="ECO:0000313" key="1">
    <source>
        <dbReference type="EMBL" id="EAX89673.1"/>
    </source>
</evidence>
<reference evidence="1" key="1">
    <citation type="submission" date="2006-10" db="EMBL/GenBank/DDBJ databases">
        <authorList>
            <person name="Amadeo P."/>
            <person name="Zhao Q."/>
            <person name="Wortman J."/>
            <person name="Fraser-Liggett C."/>
            <person name="Carlton J."/>
        </authorList>
    </citation>
    <scope>NUCLEOTIDE SEQUENCE</scope>
    <source>
        <strain evidence="1">G3</strain>
    </source>
</reference>